<feature type="compositionally biased region" description="Low complexity" evidence="12">
    <location>
        <begin position="166"/>
        <end position="175"/>
    </location>
</feature>
<evidence type="ECO:0000313" key="14">
    <source>
        <dbReference type="EMBL" id="KAL3679085.1"/>
    </source>
</evidence>
<name>A0ABD3GLW3_9MARC</name>
<evidence type="ECO:0000256" key="10">
    <source>
        <dbReference type="ARBA" id="ARBA00054707"/>
    </source>
</evidence>
<feature type="repeat" description="Solcar" evidence="11">
    <location>
        <begin position="481"/>
        <end position="566"/>
    </location>
</feature>
<keyword evidence="6" id="KW-0999">Mitochondrion inner membrane</keyword>
<dbReference type="AlphaFoldDB" id="A0ABD3GLW3"/>
<keyword evidence="15" id="KW-1185">Reference proteome</keyword>
<comment type="subcellular location">
    <subcellularLocation>
        <location evidence="1">Mitochondrion inner membrane</location>
        <topology evidence="1">Multi-pass membrane protein</topology>
    </subcellularLocation>
</comment>
<evidence type="ECO:0000313" key="15">
    <source>
        <dbReference type="Proteomes" id="UP001633002"/>
    </source>
</evidence>
<evidence type="ECO:0000256" key="11">
    <source>
        <dbReference type="PROSITE-ProRule" id="PRU00282"/>
    </source>
</evidence>
<keyword evidence="7 13" id="KW-1133">Transmembrane helix</keyword>
<accession>A0ABD3GLW3</accession>
<dbReference type="Gene3D" id="1.50.40.10">
    <property type="entry name" value="Mitochondrial carrier domain"/>
    <property type="match status" value="1"/>
</dbReference>
<feature type="region of interest" description="Disordered" evidence="12">
    <location>
        <begin position="166"/>
        <end position="201"/>
    </location>
</feature>
<keyword evidence="4 11" id="KW-0812">Transmembrane</keyword>
<dbReference type="InterPro" id="IPR023395">
    <property type="entry name" value="MCP_dom_sf"/>
</dbReference>
<dbReference type="FunFam" id="1.50.40.10:FF:000098">
    <property type="entry name" value="Mitochondrial substrate carrier family protein"/>
    <property type="match status" value="1"/>
</dbReference>
<dbReference type="Pfam" id="PF00153">
    <property type="entry name" value="Mito_carr"/>
    <property type="match status" value="3"/>
</dbReference>
<keyword evidence="3" id="KW-0813">Transport</keyword>
<comment type="function">
    <text evidence="10">Probable mitochondrial adenylate carrier that catalyzes the transport of ATP, ADP and AMP.</text>
</comment>
<keyword evidence="5" id="KW-0677">Repeat</keyword>
<dbReference type="InterPro" id="IPR018108">
    <property type="entry name" value="MCP_transmembrane"/>
</dbReference>
<evidence type="ECO:0000256" key="1">
    <source>
        <dbReference type="ARBA" id="ARBA00004448"/>
    </source>
</evidence>
<comment type="caution">
    <text evidence="14">The sequence shown here is derived from an EMBL/GenBank/DDBJ whole genome shotgun (WGS) entry which is preliminary data.</text>
</comment>
<keyword evidence="8" id="KW-0496">Mitochondrion</keyword>
<evidence type="ECO:0000256" key="6">
    <source>
        <dbReference type="ARBA" id="ARBA00022792"/>
    </source>
</evidence>
<evidence type="ECO:0008006" key="16">
    <source>
        <dbReference type="Google" id="ProtNLM"/>
    </source>
</evidence>
<dbReference type="PANTHER" id="PTHR24089">
    <property type="entry name" value="SOLUTE CARRIER FAMILY 25"/>
    <property type="match status" value="1"/>
</dbReference>
<evidence type="ECO:0000256" key="12">
    <source>
        <dbReference type="SAM" id="MobiDB-lite"/>
    </source>
</evidence>
<feature type="compositionally biased region" description="Gly residues" evidence="12">
    <location>
        <begin position="246"/>
        <end position="255"/>
    </location>
</feature>
<sequence>MTNRLAIDEFEMEPNINTSTNGSFSWFSFREPSSAVADLESRSSSSSTSFQSTCNINHQHSSTSPTTIAAAPPATPTLACMSVSALQQPLISCGWSSAVANITTTNCFCSHSEGSSSANLLSLNSLIPSPFSSSSLSSFFPAHVARQCTFVPCSLSASSPSCCSSSASPSASIPPLIQPRSHRRRNQRKGGNDSPLSSSSAEISSSGVALRLSSLASLTSAVQAFSDSSGKGFVEGSNGDRETEGGDLGGGGEVGGPCRRNKPQQEEARMGMRDGLITPAGDSRFTTRIANFLQQLPGELEGFRRRNLGLASPSLGGGRFKRGKEGIESLNAQVPDDVALIPQLPNGDDHECASTLNGPQECGPRTERKGIISASKVQKEKKKKRVIQTSQHLLAGAVAAMVSRTIVAPLERLKLEYLVRGAQGSVLETVQKILKNDGVVGFWKGNGMNLLRTAPFKSVNFFCYDLYRSQLLKLGHRRRDITNLERLAAGAAAGVTATILCFPLDTIRTTMVAQGGEALGGMIGCVKHLIKTEGFLSLYKGLLPAVVSMAPSGAVFYGVYDILKIAYLNSPEGKQMVRARKKRVKEAKERGEEAWAQPELGPVRTLLFGAIAGACAESVTYPFEVIRRAQQLQHSAVKLGMTQTFQMLLEKGGVKALYAGLFPSTLQVLPSAAFSYFVYETMKIAFKIP</sequence>
<evidence type="ECO:0000256" key="7">
    <source>
        <dbReference type="ARBA" id="ARBA00022989"/>
    </source>
</evidence>
<protein>
    <recommendedName>
        <fullName evidence="16">Mitochondrial carrier protein</fullName>
    </recommendedName>
</protein>
<dbReference type="InterPro" id="IPR002067">
    <property type="entry name" value="MCP"/>
</dbReference>
<feature type="region of interest" description="Disordered" evidence="12">
    <location>
        <begin position="229"/>
        <end position="269"/>
    </location>
</feature>
<evidence type="ECO:0000256" key="4">
    <source>
        <dbReference type="ARBA" id="ARBA00022692"/>
    </source>
</evidence>
<evidence type="ECO:0000256" key="9">
    <source>
        <dbReference type="ARBA" id="ARBA00023136"/>
    </source>
</evidence>
<evidence type="ECO:0000256" key="2">
    <source>
        <dbReference type="ARBA" id="ARBA00006375"/>
    </source>
</evidence>
<evidence type="ECO:0000256" key="8">
    <source>
        <dbReference type="ARBA" id="ARBA00023128"/>
    </source>
</evidence>
<feature type="repeat" description="Solcar" evidence="11">
    <location>
        <begin position="387"/>
        <end position="470"/>
    </location>
</feature>
<reference evidence="14 15" key="1">
    <citation type="submission" date="2024-09" db="EMBL/GenBank/DDBJ databases">
        <title>Chromosome-scale assembly of Riccia sorocarpa.</title>
        <authorList>
            <person name="Paukszto L."/>
        </authorList>
    </citation>
    <scope>NUCLEOTIDE SEQUENCE [LARGE SCALE GENOMIC DNA]</scope>
    <source>
        <strain evidence="14">LP-2024</strain>
        <tissue evidence="14">Aerial parts of the thallus</tissue>
    </source>
</reference>
<feature type="repeat" description="Solcar" evidence="11">
    <location>
        <begin position="600"/>
        <end position="685"/>
    </location>
</feature>
<proteinExistence type="inferred from homology"/>
<evidence type="ECO:0000256" key="3">
    <source>
        <dbReference type="ARBA" id="ARBA00022448"/>
    </source>
</evidence>
<feature type="transmembrane region" description="Helical" evidence="13">
    <location>
        <begin position="656"/>
        <end position="679"/>
    </location>
</feature>
<evidence type="ECO:0000256" key="13">
    <source>
        <dbReference type="SAM" id="Phobius"/>
    </source>
</evidence>
<gene>
    <name evidence="14" type="ORF">R1sor_022041</name>
</gene>
<dbReference type="GO" id="GO:0005743">
    <property type="term" value="C:mitochondrial inner membrane"/>
    <property type="evidence" value="ECO:0007669"/>
    <property type="project" value="UniProtKB-SubCell"/>
</dbReference>
<dbReference type="PROSITE" id="PS50920">
    <property type="entry name" value="SOLCAR"/>
    <property type="match status" value="3"/>
</dbReference>
<dbReference type="EMBL" id="JBJQOH010000007">
    <property type="protein sequence ID" value="KAL3679085.1"/>
    <property type="molecule type" value="Genomic_DNA"/>
</dbReference>
<comment type="similarity">
    <text evidence="2">Belongs to the mitochondrial carrier (TC 2.A.29) family.</text>
</comment>
<dbReference type="SUPFAM" id="SSF103506">
    <property type="entry name" value="Mitochondrial carrier"/>
    <property type="match status" value="1"/>
</dbReference>
<dbReference type="PRINTS" id="PR00926">
    <property type="entry name" value="MITOCARRIER"/>
</dbReference>
<keyword evidence="9 11" id="KW-0472">Membrane</keyword>
<organism evidence="14 15">
    <name type="scientific">Riccia sorocarpa</name>
    <dbReference type="NCBI Taxonomy" id="122646"/>
    <lineage>
        <taxon>Eukaryota</taxon>
        <taxon>Viridiplantae</taxon>
        <taxon>Streptophyta</taxon>
        <taxon>Embryophyta</taxon>
        <taxon>Marchantiophyta</taxon>
        <taxon>Marchantiopsida</taxon>
        <taxon>Marchantiidae</taxon>
        <taxon>Marchantiales</taxon>
        <taxon>Ricciaceae</taxon>
        <taxon>Riccia</taxon>
    </lineage>
</organism>
<evidence type="ECO:0000256" key="5">
    <source>
        <dbReference type="ARBA" id="ARBA00022737"/>
    </source>
</evidence>
<dbReference type="Proteomes" id="UP001633002">
    <property type="component" value="Unassembled WGS sequence"/>
</dbReference>